<evidence type="ECO:0000313" key="2">
    <source>
        <dbReference type="Proteomes" id="UP000517252"/>
    </source>
</evidence>
<accession>A0A6V8QSU8</accession>
<sequence length="170" mass="19316">MSLSWPSSSEASDDLDPFFEDLEAGITKLVNAAANSQLVDKSVWLMLTPNPQLVQNLGQGQEDALKNIVDLYNNRVPKSALWVSDNAKYKVLARFLTDMRRKDIVAEAEKDVNFPWHIERVHTILGWRKRGVNECVADLKQAIDEASRHKTSINKSIHDIIVEEDISFNR</sequence>
<proteinExistence type="predicted"/>
<protein>
    <submittedName>
        <fullName evidence="1">Uncharacterized protein</fullName>
    </submittedName>
</protein>
<organism evidence="1 2">
    <name type="scientific">Trichoderma asperellum</name>
    <name type="common">Filamentous fungus</name>
    <dbReference type="NCBI Taxonomy" id="101201"/>
    <lineage>
        <taxon>Eukaryota</taxon>
        <taxon>Fungi</taxon>
        <taxon>Dikarya</taxon>
        <taxon>Ascomycota</taxon>
        <taxon>Pezizomycotina</taxon>
        <taxon>Sordariomycetes</taxon>
        <taxon>Hypocreomycetidae</taxon>
        <taxon>Hypocreales</taxon>
        <taxon>Hypocreaceae</taxon>
        <taxon>Trichoderma</taxon>
    </lineage>
</organism>
<dbReference type="EMBL" id="BLZH01000005">
    <property type="protein sequence ID" value="GFP55684.1"/>
    <property type="molecule type" value="Genomic_DNA"/>
</dbReference>
<comment type="caution">
    <text evidence="1">The sequence shown here is derived from an EMBL/GenBank/DDBJ whole genome shotgun (WGS) entry which is preliminary data.</text>
</comment>
<reference evidence="1 2" key="1">
    <citation type="submission" date="2020-07" db="EMBL/GenBank/DDBJ databases">
        <title>Trichoderma asperellum IC-1 whole genome shotgun sequence.</title>
        <authorList>
            <person name="Kanamasa S."/>
            <person name="Takahashi H."/>
        </authorList>
    </citation>
    <scope>NUCLEOTIDE SEQUENCE [LARGE SCALE GENOMIC DNA]</scope>
    <source>
        <strain evidence="1 2">IC-1</strain>
    </source>
</reference>
<dbReference type="Proteomes" id="UP000517252">
    <property type="component" value="Unassembled WGS sequence"/>
</dbReference>
<gene>
    <name evidence="1" type="ORF">TASIC1_0005054200</name>
</gene>
<name>A0A6V8QSU8_TRIAP</name>
<dbReference type="AlphaFoldDB" id="A0A6V8QSU8"/>
<dbReference type="OrthoDB" id="4898487at2759"/>
<evidence type="ECO:0000313" key="1">
    <source>
        <dbReference type="EMBL" id="GFP55684.1"/>
    </source>
</evidence>